<evidence type="ECO:0000313" key="2">
    <source>
        <dbReference type="Proteomes" id="UP000271162"/>
    </source>
</evidence>
<name>A0A0N4XSU0_NIPBR</name>
<sequence length="91" mass="10293">MKGGGIGRPPPDAGIPSDMKTLYESFRERKSYRLLEFYKVAENYGLKSIFAGRMSVAELVGFEENLLKAAFAYIRPRKEYPNGIGEERSLL</sequence>
<dbReference type="EMBL" id="UYSL01014259">
    <property type="protein sequence ID" value="VDL69182.1"/>
    <property type="molecule type" value="Genomic_DNA"/>
</dbReference>
<reference evidence="3" key="1">
    <citation type="submission" date="2017-02" db="UniProtKB">
        <authorList>
            <consortium name="WormBaseParasite"/>
        </authorList>
    </citation>
    <scope>IDENTIFICATION</scope>
</reference>
<keyword evidence="2" id="KW-1185">Reference proteome</keyword>
<proteinExistence type="predicted"/>
<dbReference type="STRING" id="27835.A0A0N4XSU0"/>
<evidence type="ECO:0000313" key="3">
    <source>
        <dbReference type="WBParaSite" id="NBR_0000559201-mRNA-1"/>
    </source>
</evidence>
<dbReference type="WBParaSite" id="NBR_0000559201-mRNA-1">
    <property type="protein sequence ID" value="NBR_0000559201-mRNA-1"/>
    <property type="gene ID" value="NBR_0000559201"/>
</dbReference>
<dbReference type="Proteomes" id="UP000271162">
    <property type="component" value="Unassembled WGS sequence"/>
</dbReference>
<accession>A0A0N4XSU0</accession>
<dbReference type="InterPro" id="IPR019188">
    <property type="entry name" value="SNAPC1"/>
</dbReference>
<reference evidence="1 2" key="2">
    <citation type="submission" date="2018-11" db="EMBL/GenBank/DDBJ databases">
        <authorList>
            <consortium name="Pathogen Informatics"/>
        </authorList>
    </citation>
    <scope>NUCLEOTIDE SEQUENCE [LARGE SCALE GENOMIC DNA]</scope>
</reference>
<dbReference type="Pfam" id="PF09808">
    <property type="entry name" value="SNAPC1"/>
    <property type="match status" value="1"/>
</dbReference>
<dbReference type="AlphaFoldDB" id="A0A0N4XSU0"/>
<evidence type="ECO:0000313" key="1">
    <source>
        <dbReference type="EMBL" id="VDL69182.1"/>
    </source>
</evidence>
<gene>
    <name evidence="1" type="ORF">NBR_LOCUS5593</name>
</gene>
<protein>
    <submittedName>
        <fullName evidence="3">CPSase_L_D3 domain-containing protein</fullName>
    </submittedName>
</protein>
<organism evidence="3">
    <name type="scientific">Nippostrongylus brasiliensis</name>
    <name type="common">Rat hookworm</name>
    <dbReference type="NCBI Taxonomy" id="27835"/>
    <lineage>
        <taxon>Eukaryota</taxon>
        <taxon>Metazoa</taxon>
        <taxon>Ecdysozoa</taxon>
        <taxon>Nematoda</taxon>
        <taxon>Chromadorea</taxon>
        <taxon>Rhabditida</taxon>
        <taxon>Rhabditina</taxon>
        <taxon>Rhabditomorpha</taxon>
        <taxon>Strongyloidea</taxon>
        <taxon>Heligmosomidae</taxon>
        <taxon>Nippostrongylus</taxon>
    </lineage>
</organism>